<dbReference type="Proteomes" id="UP001057402">
    <property type="component" value="Chromosome 4"/>
</dbReference>
<comment type="caution">
    <text evidence="1">The sequence shown here is derived from an EMBL/GenBank/DDBJ whole genome shotgun (WGS) entry which is preliminary data.</text>
</comment>
<accession>A0ACB9RA53</accession>
<keyword evidence="2" id="KW-1185">Reference proteome</keyword>
<protein>
    <submittedName>
        <fullName evidence="1">Uncharacterized protein</fullName>
    </submittedName>
</protein>
<evidence type="ECO:0000313" key="1">
    <source>
        <dbReference type="EMBL" id="KAI4375759.1"/>
    </source>
</evidence>
<dbReference type="EMBL" id="CM042883">
    <property type="protein sequence ID" value="KAI4375759.1"/>
    <property type="molecule type" value="Genomic_DNA"/>
</dbReference>
<name>A0ACB9RA53_9MYRT</name>
<organism evidence="1 2">
    <name type="scientific">Melastoma candidum</name>
    <dbReference type="NCBI Taxonomy" id="119954"/>
    <lineage>
        <taxon>Eukaryota</taxon>
        <taxon>Viridiplantae</taxon>
        <taxon>Streptophyta</taxon>
        <taxon>Embryophyta</taxon>
        <taxon>Tracheophyta</taxon>
        <taxon>Spermatophyta</taxon>
        <taxon>Magnoliopsida</taxon>
        <taxon>eudicotyledons</taxon>
        <taxon>Gunneridae</taxon>
        <taxon>Pentapetalae</taxon>
        <taxon>rosids</taxon>
        <taxon>malvids</taxon>
        <taxon>Myrtales</taxon>
        <taxon>Melastomataceae</taxon>
        <taxon>Melastomatoideae</taxon>
        <taxon>Melastomateae</taxon>
        <taxon>Melastoma</taxon>
    </lineage>
</organism>
<proteinExistence type="predicted"/>
<gene>
    <name evidence="1" type="ORF">MLD38_013586</name>
</gene>
<sequence length="98" mass="11259">MRFKMQFEGVEGPKRRFSGTTFGIEEGRSSAWTDSEWRCLKVRWDESSSIMRADRVSPWEIEPFVAEAAFNSQPGQRIRRQRQSSFPSGSDLSIPVGK</sequence>
<evidence type="ECO:0000313" key="2">
    <source>
        <dbReference type="Proteomes" id="UP001057402"/>
    </source>
</evidence>
<reference evidence="2" key="1">
    <citation type="journal article" date="2023" name="Front. Plant Sci.">
        <title>Chromosomal-level genome assembly of Melastoma candidum provides insights into trichome evolution.</title>
        <authorList>
            <person name="Zhong Y."/>
            <person name="Wu W."/>
            <person name="Sun C."/>
            <person name="Zou P."/>
            <person name="Liu Y."/>
            <person name="Dai S."/>
            <person name="Zhou R."/>
        </authorList>
    </citation>
    <scope>NUCLEOTIDE SEQUENCE [LARGE SCALE GENOMIC DNA]</scope>
</reference>